<dbReference type="Proteomes" id="UP000199317">
    <property type="component" value="Unassembled WGS sequence"/>
</dbReference>
<sequence>MSTLRRTFSNLPRETRDTLFLLATVGWVVLPLAPYLPAWTTALAAAVLVWRGVLALRGRPQPGRWQLGVLLAASVALTVVSHGTIVGRDAGVTLIVMLLALKTMEVHARRDAMVLFFLGFFTMLSNFFFSQSLATATAMLVALLGLLTALVNAHMPVGRPPLSVPLRLAGRMALLGAPVMLALFLLFPRMAPLWGMPSENPTGRSGLSGRMEIGNVASLALDDGIALRVRFETPGGEPPPQSALYFRGPVFSAFDGREWFAFGQPGAPAAAWRPPAPPALQVEGEPLRYEVTLEALRVPWLLTLDAAPESPVLPPGLRASMAPELSWVASRPINEVLRYRAASYPRFTHGPMEDSPRLRPYLELPEGFDPRTRALARQMLAEPAVAAGGAAAFVQAALERLRTGGYSYTLEPGVYAEHTADAFWFDQKAGFCEHIASAFAVLLRAAGIPVRIVTGYQGGEMNGVDGYWTVRQADAHAWTEVWLAGRGWVRVDPTGAVSPARIGNFQRLQAPRGVFGTAVDTVIGRGIAARARAVWEAVNNRWNQWVLNYTQSQQLDLLKALGIASPDAQDLARVLGALAAAAALAGVGWNLWERRRQDPWLRLLDRARRRLARAGLPLPGHLPPRAMAQQVRDRFGEAAEPAAGWLLRMDQARYARDPGATLAGLRRELRGLRWPTSGNPSARH</sequence>
<dbReference type="InterPro" id="IPR021878">
    <property type="entry name" value="TgpA_N"/>
</dbReference>
<feature type="transmembrane region" description="Helical" evidence="1">
    <location>
        <begin position="168"/>
        <end position="187"/>
    </location>
</feature>
<keyword evidence="4" id="KW-1185">Reference proteome</keyword>
<accession>A0A1H0VAP0</accession>
<keyword evidence="1" id="KW-0812">Transmembrane</keyword>
<name>A0A1H0VAP0_9BURK</name>
<organism evidence="3 4">
    <name type="scientific">Paracidovorax cattleyae</name>
    <dbReference type="NCBI Taxonomy" id="80868"/>
    <lineage>
        <taxon>Bacteria</taxon>
        <taxon>Pseudomonadati</taxon>
        <taxon>Pseudomonadota</taxon>
        <taxon>Betaproteobacteria</taxon>
        <taxon>Burkholderiales</taxon>
        <taxon>Comamonadaceae</taxon>
        <taxon>Paracidovorax</taxon>
    </lineage>
</organism>
<keyword evidence="1" id="KW-1133">Transmembrane helix</keyword>
<dbReference type="InterPro" id="IPR002931">
    <property type="entry name" value="Transglutaminase-like"/>
</dbReference>
<keyword evidence="1" id="KW-0472">Membrane</keyword>
<evidence type="ECO:0000313" key="3">
    <source>
        <dbReference type="EMBL" id="SDP75497.1"/>
    </source>
</evidence>
<dbReference type="RefSeq" id="WP_092837024.1">
    <property type="nucleotide sequence ID" value="NZ_FNJL01000024.1"/>
</dbReference>
<dbReference type="OrthoDB" id="9804872at2"/>
<proteinExistence type="predicted"/>
<dbReference type="InterPro" id="IPR038765">
    <property type="entry name" value="Papain-like_cys_pep_sf"/>
</dbReference>
<dbReference type="Pfam" id="PF11992">
    <property type="entry name" value="TgpA_N"/>
    <property type="match status" value="1"/>
</dbReference>
<dbReference type="Gene3D" id="3.10.620.30">
    <property type="match status" value="1"/>
</dbReference>
<evidence type="ECO:0000256" key="1">
    <source>
        <dbReference type="SAM" id="Phobius"/>
    </source>
</evidence>
<feature type="transmembrane region" description="Helical" evidence="1">
    <location>
        <begin position="112"/>
        <end position="129"/>
    </location>
</feature>
<protein>
    <submittedName>
        <fullName evidence="3">Transglutaminase-like superfamily protein</fullName>
    </submittedName>
</protein>
<dbReference type="PANTHER" id="PTHR42736:SF1">
    <property type="entry name" value="PROTEIN-GLUTAMINE GAMMA-GLUTAMYLTRANSFERASE"/>
    <property type="match status" value="1"/>
</dbReference>
<dbReference type="AlphaFoldDB" id="A0A1H0VAP0"/>
<feature type="transmembrane region" description="Helical" evidence="1">
    <location>
        <begin position="70"/>
        <end position="100"/>
    </location>
</feature>
<reference evidence="4" key="1">
    <citation type="submission" date="2016-10" db="EMBL/GenBank/DDBJ databases">
        <authorList>
            <person name="Varghese N."/>
            <person name="Submissions S."/>
        </authorList>
    </citation>
    <scope>NUCLEOTIDE SEQUENCE [LARGE SCALE GENOMIC DNA]</scope>
    <source>
        <strain evidence="4">DSM 17101</strain>
    </source>
</reference>
<feature type="transmembrane region" description="Helical" evidence="1">
    <location>
        <begin position="20"/>
        <end position="50"/>
    </location>
</feature>
<dbReference type="SUPFAM" id="SSF54001">
    <property type="entry name" value="Cysteine proteinases"/>
    <property type="match status" value="1"/>
</dbReference>
<dbReference type="PANTHER" id="PTHR42736">
    <property type="entry name" value="PROTEIN-GLUTAMINE GAMMA-GLUTAMYLTRANSFERASE"/>
    <property type="match status" value="1"/>
</dbReference>
<dbReference type="Pfam" id="PF01841">
    <property type="entry name" value="Transglut_core"/>
    <property type="match status" value="1"/>
</dbReference>
<feature type="domain" description="Transglutaminase-like" evidence="2">
    <location>
        <begin position="424"/>
        <end position="495"/>
    </location>
</feature>
<dbReference type="SMART" id="SM00460">
    <property type="entry name" value="TGc"/>
    <property type="match status" value="1"/>
</dbReference>
<evidence type="ECO:0000313" key="4">
    <source>
        <dbReference type="Proteomes" id="UP000199317"/>
    </source>
</evidence>
<dbReference type="InterPro" id="IPR052901">
    <property type="entry name" value="Bact_TGase-like"/>
</dbReference>
<gene>
    <name evidence="3" type="ORF">SAMN04489708_12475</name>
</gene>
<dbReference type="EMBL" id="FNJL01000024">
    <property type="protein sequence ID" value="SDP75497.1"/>
    <property type="molecule type" value="Genomic_DNA"/>
</dbReference>
<evidence type="ECO:0000259" key="2">
    <source>
        <dbReference type="SMART" id="SM00460"/>
    </source>
</evidence>
<feature type="transmembrane region" description="Helical" evidence="1">
    <location>
        <begin position="135"/>
        <end position="156"/>
    </location>
</feature>